<dbReference type="Proteomes" id="UP001500253">
    <property type="component" value="Unassembled WGS sequence"/>
</dbReference>
<evidence type="ECO:0000313" key="1">
    <source>
        <dbReference type="EMBL" id="GAA2334444.1"/>
    </source>
</evidence>
<comment type="caution">
    <text evidence="1">The sequence shown here is derived from an EMBL/GenBank/DDBJ whole genome shotgun (WGS) entry which is preliminary data.</text>
</comment>
<keyword evidence="2" id="KW-1185">Reference proteome</keyword>
<name>A0ABP5SQ73_9ACTN</name>
<sequence length="65" mass="7034">MHMVAQIASIGPVPAFAPILVVGPVADDDERARLPVHVAQQRSQAQPGHPALLRRSWRHGVLRGV</sequence>
<protein>
    <submittedName>
        <fullName evidence="1">Uncharacterized protein</fullName>
    </submittedName>
</protein>
<evidence type="ECO:0000313" key="2">
    <source>
        <dbReference type="Proteomes" id="UP001500253"/>
    </source>
</evidence>
<proteinExistence type="predicted"/>
<gene>
    <name evidence="1" type="ORF">GCM10010246_17950</name>
</gene>
<accession>A0ABP5SQ73</accession>
<dbReference type="EMBL" id="BAAASD010000005">
    <property type="protein sequence ID" value="GAA2334444.1"/>
    <property type="molecule type" value="Genomic_DNA"/>
</dbReference>
<reference evidence="2" key="1">
    <citation type="journal article" date="2019" name="Int. J. Syst. Evol. Microbiol.">
        <title>The Global Catalogue of Microorganisms (GCM) 10K type strain sequencing project: providing services to taxonomists for standard genome sequencing and annotation.</title>
        <authorList>
            <consortium name="The Broad Institute Genomics Platform"/>
            <consortium name="The Broad Institute Genome Sequencing Center for Infectious Disease"/>
            <person name="Wu L."/>
            <person name="Ma J."/>
        </authorList>
    </citation>
    <scope>NUCLEOTIDE SEQUENCE [LARGE SCALE GENOMIC DNA]</scope>
    <source>
        <strain evidence="2">JCM 4316</strain>
    </source>
</reference>
<organism evidence="1 2">
    <name type="scientific">Streptomyces cuspidosporus</name>
    <dbReference type="NCBI Taxonomy" id="66882"/>
    <lineage>
        <taxon>Bacteria</taxon>
        <taxon>Bacillati</taxon>
        <taxon>Actinomycetota</taxon>
        <taxon>Actinomycetes</taxon>
        <taxon>Kitasatosporales</taxon>
        <taxon>Streptomycetaceae</taxon>
        <taxon>Streptomyces</taxon>
    </lineage>
</organism>